<dbReference type="Proteomes" id="UP000529417">
    <property type="component" value="Unassembled WGS sequence"/>
</dbReference>
<accession>A0A7Z0I0N1</accession>
<dbReference type="GO" id="GO:0016740">
    <property type="term" value="F:transferase activity"/>
    <property type="evidence" value="ECO:0007669"/>
    <property type="project" value="UniProtKB-KW"/>
</dbReference>
<dbReference type="Gene3D" id="3.10.490.10">
    <property type="entry name" value="Gamma-glutamyl cyclotransferase-like"/>
    <property type="match status" value="1"/>
</dbReference>
<dbReference type="GO" id="GO:0061928">
    <property type="term" value="F:glutathione specific gamma-glutamylcyclotransferase activity"/>
    <property type="evidence" value="ECO:0007669"/>
    <property type="project" value="UniProtKB-EC"/>
</dbReference>
<dbReference type="Pfam" id="PF04752">
    <property type="entry name" value="ChaC"/>
    <property type="match status" value="1"/>
</dbReference>
<keyword evidence="4" id="KW-1185">Reference proteome</keyword>
<gene>
    <name evidence="3" type="ORF">HUK65_11870</name>
</gene>
<evidence type="ECO:0000313" key="4">
    <source>
        <dbReference type="Proteomes" id="UP000529417"/>
    </source>
</evidence>
<name>A0A7Z0I0N1_9RHOB</name>
<dbReference type="EMBL" id="JACBXS010000023">
    <property type="protein sequence ID" value="NYS25690.1"/>
    <property type="molecule type" value="Genomic_DNA"/>
</dbReference>
<reference evidence="3 4" key="1">
    <citation type="journal article" date="2000" name="Arch. Microbiol.">
        <title>Rhodobaca bogoriensis gen. nov. and sp. nov., an alkaliphilic purple nonsulfur bacterium from African Rift Valley soda lakes.</title>
        <authorList>
            <person name="Milford A.D."/>
            <person name="Achenbach L.A."/>
            <person name="Jung D.O."/>
            <person name="Madigan M.T."/>
        </authorList>
    </citation>
    <scope>NUCLEOTIDE SEQUENCE [LARGE SCALE GENOMIC DNA]</scope>
    <source>
        <strain evidence="3 4">2376</strain>
    </source>
</reference>
<dbReference type="CDD" id="cd06661">
    <property type="entry name" value="GGCT_like"/>
    <property type="match status" value="1"/>
</dbReference>
<comment type="caution">
    <text evidence="3">The sequence shown here is derived from an EMBL/GenBank/DDBJ whole genome shotgun (WGS) entry which is preliminary data.</text>
</comment>
<keyword evidence="2" id="KW-0456">Lyase</keyword>
<dbReference type="InterPro" id="IPR006840">
    <property type="entry name" value="ChaC"/>
</dbReference>
<sequence>MSDPFFFGYGSLVNRRTHSFPEAFPARIRGWRRAWRHSRSHGRTFLTAIPDPGAEIDGLVACVPRGDWAALDQREAGYQRHAVPGPELVHSTARDLAAQIYAIPAESFTDTVHPIRLSYLDVVIQGYLIEFGEAGALEFIDTTDGWNTPILDDRAAPTYARHQRLTPSERSFVDEQLRRLAATVIRG</sequence>
<evidence type="ECO:0000313" key="3">
    <source>
        <dbReference type="EMBL" id="NYS25690.1"/>
    </source>
</evidence>
<dbReference type="AlphaFoldDB" id="A0A7Z0I0N1"/>
<organism evidence="3 4">
    <name type="scientific">Rhabdonatronobacter sediminivivens</name>
    <dbReference type="NCBI Taxonomy" id="2743469"/>
    <lineage>
        <taxon>Bacteria</taxon>
        <taxon>Pseudomonadati</taxon>
        <taxon>Pseudomonadota</taxon>
        <taxon>Alphaproteobacteria</taxon>
        <taxon>Rhodobacterales</taxon>
        <taxon>Paracoccaceae</taxon>
        <taxon>Rhabdonatronobacter</taxon>
    </lineage>
</organism>
<dbReference type="RefSeq" id="WP_179906486.1">
    <property type="nucleotide sequence ID" value="NZ_JACBXS010000023.1"/>
</dbReference>
<dbReference type="SUPFAM" id="SSF110857">
    <property type="entry name" value="Gamma-glutamyl cyclotransferase-like"/>
    <property type="match status" value="1"/>
</dbReference>
<dbReference type="GO" id="GO:0006751">
    <property type="term" value="P:glutathione catabolic process"/>
    <property type="evidence" value="ECO:0007669"/>
    <property type="project" value="InterPro"/>
</dbReference>
<dbReference type="InterPro" id="IPR036568">
    <property type="entry name" value="GGCT-like_sf"/>
</dbReference>
<protein>
    <recommendedName>
        <fullName evidence="1">glutathione-specific gamma-glutamylcyclotransferase</fullName>
        <ecNumber evidence="1">4.3.2.7</ecNumber>
    </recommendedName>
</protein>
<proteinExistence type="predicted"/>
<keyword evidence="3" id="KW-0808">Transferase</keyword>
<dbReference type="EC" id="4.3.2.7" evidence="1"/>
<evidence type="ECO:0000256" key="2">
    <source>
        <dbReference type="ARBA" id="ARBA00023239"/>
    </source>
</evidence>
<dbReference type="InterPro" id="IPR013024">
    <property type="entry name" value="GGCT-like"/>
</dbReference>
<evidence type="ECO:0000256" key="1">
    <source>
        <dbReference type="ARBA" id="ARBA00012344"/>
    </source>
</evidence>